<accession>A0ACC2NJD2</accession>
<evidence type="ECO:0000313" key="1">
    <source>
        <dbReference type="EMBL" id="KAJ8671285.1"/>
    </source>
</evidence>
<keyword evidence="2" id="KW-1185">Reference proteome</keyword>
<evidence type="ECO:0000313" key="2">
    <source>
        <dbReference type="Proteomes" id="UP001239111"/>
    </source>
</evidence>
<name>A0ACC2NJD2_9HYME</name>
<dbReference type="EMBL" id="CM056743">
    <property type="protein sequence ID" value="KAJ8671285.1"/>
    <property type="molecule type" value="Genomic_DNA"/>
</dbReference>
<protein>
    <submittedName>
        <fullName evidence="1">Uncharacterized protein</fullName>
    </submittedName>
</protein>
<organism evidence="1 2">
    <name type="scientific">Eretmocerus hayati</name>
    <dbReference type="NCBI Taxonomy" id="131215"/>
    <lineage>
        <taxon>Eukaryota</taxon>
        <taxon>Metazoa</taxon>
        <taxon>Ecdysozoa</taxon>
        <taxon>Arthropoda</taxon>
        <taxon>Hexapoda</taxon>
        <taxon>Insecta</taxon>
        <taxon>Pterygota</taxon>
        <taxon>Neoptera</taxon>
        <taxon>Endopterygota</taxon>
        <taxon>Hymenoptera</taxon>
        <taxon>Apocrita</taxon>
        <taxon>Proctotrupomorpha</taxon>
        <taxon>Chalcidoidea</taxon>
        <taxon>Aphelinidae</taxon>
        <taxon>Aphelininae</taxon>
        <taxon>Eretmocerus</taxon>
    </lineage>
</organism>
<comment type="caution">
    <text evidence="1">The sequence shown here is derived from an EMBL/GenBank/DDBJ whole genome shotgun (WGS) entry which is preliminary data.</text>
</comment>
<sequence>MKFDPTTGAIRTWHSRTEGNNHAAPRDRILAHAMPWPFDGLDAGSELKLVPRNYIEVVPNGRSFPALCDPGAQMSAVGPTAPEIHGTRIYIQTSYLEHAVGKSVTLADSQFRANLGIDQKSHMIVMEMVKELD</sequence>
<proteinExistence type="predicted"/>
<reference evidence="1" key="1">
    <citation type="submission" date="2023-04" db="EMBL/GenBank/DDBJ databases">
        <title>A chromosome-level genome assembly of the parasitoid wasp Eretmocerus hayati.</title>
        <authorList>
            <person name="Zhong Y."/>
            <person name="Liu S."/>
            <person name="Liu Y."/>
        </authorList>
    </citation>
    <scope>NUCLEOTIDE SEQUENCE</scope>
    <source>
        <strain evidence="1">ZJU_SS_LIU_2023</strain>
    </source>
</reference>
<gene>
    <name evidence="1" type="ORF">QAD02_002544</name>
</gene>
<dbReference type="Proteomes" id="UP001239111">
    <property type="component" value="Chromosome 3"/>
</dbReference>